<keyword evidence="2" id="KW-1185">Reference proteome</keyword>
<comment type="caution">
    <text evidence="1">The sequence shown here is derived from an EMBL/GenBank/DDBJ whole genome shotgun (WGS) entry which is preliminary data.</text>
</comment>
<reference evidence="1 2" key="1">
    <citation type="submission" date="2016-01" db="EMBL/GenBank/DDBJ databases">
        <title>The new phylogeny of the genus Mycobacterium.</title>
        <authorList>
            <person name="Tarcisio F."/>
            <person name="Conor M."/>
            <person name="Antonella G."/>
            <person name="Elisabetta G."/>
            <person name="Giulia F.S."/>
            <person name="Sara T."/>
            <person name="Anna F."/>
            <person name="Clotilde B."/>
            <person name="Roberto B."/>
            <person name="Veronica D.S."/>
            <person name="Fabio R."/>
            <person name="Monica P."/>
            <person name="Olivier J."/>
            <person name="Enrico T."/>
            <person name="Nicola S."/>
        </authorList>
    </citation>
    <scope>NUCLEOTIDE SEQUENCE [LARGE SCALE GENOMIC DNA]</scope>
    <source>
        <strain evidence="1 2">DSM 44179</strain>
    </source>
</reference>
<organism evidence="1 2">
    <name type="scientific">Mycolicibacterium fallax</name>
    <name type="common">Mycobacterium fallax</name>
    <dbReference type="NCBI Taxonomy" id="1793"/>
    <lineage>
        <taxon>Bacteria</taxon>
        <taxon>Bacillati</taxon>
        <taxon>Actinomycetota</taxon>
        <taxon>Actinomycetes</taxon>
        <taxon>Mycobacteriales</taxon>
        <taxon>Mycobacteriaceae</taxon>
        <taxon>Mycolicibacterium</taxon>
    </lineage>
</organism>
<proteinExistence type="predicted"/>
<sequence>MSTDPDDDATWWAAQPDVGPYYMDVGDAAGWSSESGWFDPIDAELDQMGLLGDDQLDLSTRLHWVSPLSTGRPWVSPLTEPPGCMILFAGERAGDNLAWMHGGLAVGEAGGWWVGDEELIEVARRIRARIPDDLCAVAFVISMICETTDDTTSLFADEYRSIHGTPDGAVTFLES</sequence>
<dbReference type="OrthoDB" id="23692at2"/>
<name>A0A1X1RIZ9_MYCFA</name>
<protein>
    <submittedName>
        <fullName evidence="1">Uncharacterized protein</fullName>
    </submittedName>
</protein>
<gene>
    <name evidence="1" type="ORF">AWC04_03640</name>
</gene>
<accession>A0A1X1RIZ9</accession>
<dbReference type="Proteomes" id="UP000193484">
    <property type="component" value="Unassembled WGS sequence"/>
</dbReference>
<dbReference type="AlphaFoldDB" id="A0A1X1RIZ9"/>
<dbReference type="EMBL" id="LQOJ01000019">
    <property type="protein sequence ID" value="ORV07515.1"/>
    <property type="molecule type" value="Genomic_DNA"/>
</dbReference>
<evidence type="ECO:0000313" key="2">
    <source>
        <dbReference type="Proteomes" id="UP000193484"/>
    </source>
</evidence>
<dbReference type="RefSeq" id="WP_085093197.1">
    <property type="nucleotide sequence ID" value="NZ_AP022603.1"/>
</dbReference>
<evidence type="ECO:0000313" key="1">
    <source>
        <dbReference type="EMBL" id="ORV07515.1"/>
    </source>
</evidence>